<evidence type="ECO:0000313" key="3">
    <source>
        <dbReference type="EMBL" id="MFD2726500.1"/>
    </source>
</evidence>
<evidence type="ECO:0000313" key="4">
    <source>
        <dbReference type="Proteomes" id="UP001597476"/>
    </source>
</evidence>
<gene>
    <name evidence="3" type="ORF">ACFSR8_09765</name>
</gene>
<dbReference type="RefSeq" id="WP_380291500.1">
    <property type="nucleotide sequence ID" value="NZ_JBHULY010000019.1"/>
</dbReference>
<evidence type="ECO:0000259" key="2">
    <source>
        <dbReference type="Pfam" id="PF00440"/>
    </source>
</evidence>
<sequence>MNEDYINTGRSNQKQSTRDKILKSTHDFLKGGLDFSLEDVAFKAGVSRATIYRYYSNVDVLASEASLDINTLSPEELIETLKGQSLKDTILGIQDYFNLLAIENENAFRKYLSFNLASTSSESTRGARREKALQLAFKNTDFATKEKNEMSHIFTLLMGIEPIIISKDVSGLSNHEALGQLKKGLLLMLENFGIK</sequence>
<comment type="caution">
    <text evidence="3">The sequence shown here is derived from an EMBL/GenBank/DDBJ whole genome shotgun (WGS) entry which is preliminary data.</text>
</comment>
<feature type="domain" description="HTH tetR-type" evidence="2">
    <location>
        <begin position="30"/>
        <end position="61"/>
    </location>
</feature>
<dbReference type="InterPro" id="IPR001647">
    <property type="entry name" value="HTH_TetR"/>
</dbReference>
<dbReference type="Pfam" id="PF00440">
    <property type="entry name" value="TetR_N"/>
    <property type="match status" value="1"/>
</dbReference>
<dbReference type="EMBL" id="JBHULY010000019">
    <property type="protein sequence ID" value="MFD2726500.1"/>
    <property type="molecule type" value="Genomic_DNA"/>
</dbReference>
<organism evidence="3 4">
    <name type="scientific">Hyunsoonleella rubra</name>
    <dbReference type="NCBI Taxonomy" id="1737062"/>
    <lineage>
        <taxon>Bacteria</taxon>
        <taxon>Pseudomonadati</taxon>
        <taxon>Bacteroidota</taxon>
        <taxon>Flavobacteriia</taxon>
        <taxon>Flavobacteriales</taxon>
        <taxon>Flavobacteriaceae</taxon>
    </lineage>
</organism>
<evidence type="ECO:0000256" key="1">
    <source>
        <dbReference type="ARBA" id="ARBA00023125"/>
    </source>
</evidence>
<dbReference type="SUPFAM" id="SSF46689">
    <property type="entry name" value="Homeodomain-like"/>
    <property type="match status" value="1"/>
</dbReference>
<protein>
    <submittedName>
        <fullName evidence="3">TetR/AcrR family transcriptional regulator</fullName>
    </submittedName>
</protein>
<dbReference type="InterPro" id="IPR009057">
    <property type="entry name" value="Homeodomain-like_sf"/>
</dbReference>
<dbReference type="Gene3D" id="1.10.357.10">
    <property type="entry name" value="Tetracycline Repressor, domain 2"/>
    <property type="match status" value="1"/>
</dbReference>
<accession>A0ABW5TDG1</accession>
<dbReference type="Proteomes" id="UP001597476">
    <property type="component" value="Unassembled WGS sequence"/>
</dbReference>
<keyword evidence="4" id="KW-1185">Reference proteome</keyword>
<proteinExistence type="predicted"/>
<keyword evidence="1" id="KW-0238">DNA-binding</keyword>
<name>A0ABW5TDG1_9FLAO</name>
<reference evidence="4" key="1">
    <citation type="journal article" date="2019" name="Int. J. Syst. Evol. Microbiol.">
        <title>The Global Catalogue of Microorganisms (GCM) 10K type strain sequencing project: providing services to taxonomists for standard genome sequencing and annotation.</title>
        <authorList>
            <consortium name="The Broad Institute Genomics Platform"/>
            <consortium name="The Broad Institute Genome Sequencing Center for Infectious Disease"/>
            <person name="Wu L."/>
            <person name="Ma J."/>
        </authorList>
    </citation>
    <scope>NUCLEOTIDE SEQUENCE [LARGE SCALE GENOMIC DNA]</scope>
    <source>
        <strain evidence="4">KCTC 42398</strain>
    </source>
</reference>